<comment type="pathway">
    <text evidence="5">Terpene metabolism; lanosterol biosynthesis; lanosterol from farnesyl diphosphate: step 1/3.</text>
</comment>
<dbReference type="SUPFAM" id="SSF48576">
    <property type="entry name" value="Terpenoid synthases"/>
    <property type="match status" value="1"/>
</dbReference>
<dbReference type="OrthoDB" id="431150at2759"/>
<dbReference type="PANTHER" id="PTHR11626:SF2">
    <property type="entry name" value="SQUALENE SYNTHASE"/>
    <property type="match status" value="1"/>
</dbReference>
<comment type="catalytic activity">
    <reaction evidence="5">
        <text>2 (2E,6E)-farnesyl diphosphate + NADPH + H(+) = squalene + 2 diphosphate + NADP(+)</text>
        <dbReference type="Rhea" id="RHEA:32295"/>
        <dbReference type="ChEBI" id="CHEBI:15378"/>
        <dbReference type="ChEBI" id="CHEBI:15440"/>
        <dbReference type="ChEBI" id="CHEBI:33019"/>
        <dbReference type="ChEBI" id="CHEBI:57783"/>
        <dbReference type="ChEBI" id="CHEBI:58349"/>
        <dbReference type="ChEBI" id="CHEBI:175763"/>
        <dbReference type="EC" id="2.5.1.21"/>
    </reaction>
</comment>
<dbReference type="GO" id="GO:0008610">
    <property type="term" value="P:lipid biosynthetic process"/>
    <property type="evidence" value="ECO:0007669"/>
    <property type="project" value="InterPro"/>
</dbReference>
<dbReference type="InterPro" id="IPR033904">
    <property type="entry name" value="Trans_IPPS_HH"/>
</dbReference>
<comment type="function">
    <text evidence="5">Catalyzes the condensation of 2 farnesyl pyrophosphate (FPP) moieties to form squalene.</text>
</comment>
<evidence type="ECO:0000256" key="4">
    <source>
        <dbReference type="ARBA" id="ARBA00022679"/>
    </source>
</evidence>
<dbReference type="GO" id="GO:0045338">
    <property type="term" value="P:farnesyl diphosphate metabolic process"/>
    <property type="evidence" value="ECO:0007669"/>
    <property type="project" value="InterPro"/>
</dbReference>
<feature type="transmembrane region" description="Helical" evidence="5">
    <location>
        <begin position="435"/>
        <end position="457"/>
    </location>
</feature>
<gene>
    <name evidence="6" type="ORF">BWQ96_08764</name>
</gene>
<evidence type="ECO:0000256" key="3">
    <source>
        <dbReference type="ARBA" id="ARBA00012373"/>
    </source>
</evidence>
<dbReference type="UniPathway" id="UPA00767">
    <property type="reaction ID" value="UER00751"/>
</dbReference>
<dbReference type="PROSITE" id="PS01045">
    <property type="entry name" value="SQUALEN_PHYTOEN_SYN_2"/>
    <property type="match status" value="1"/>
</dbReference>
<evidence type="ECO:0000256" key="1">
    <source>
        <dbReference type="ARBA" id="ARBA00001946"/>
    </source>
</evidence>
<keyword evidence="5" id="KW-1133">Transmembrane helix</keyword>
<dbReference type="InterPro" id="IPR002060">
    <property type="entry name" value="Squ/phyt_synthse"/>
</dbReference>
<dbReference type="InterPro" id="IPR008949">
    <property type="entry name" value="Isoprenoid_synthase_dom_sf"/>
</dbReference>
<sequence>MGVLKDAMAAGSLSELIALVRYKRKAAAANALMTAALDHNWKYAYTALCAVSRSFALVIMELSTEMRHPVCIFYLVLRALDTIEDDTSADPDLRQQLCSNFWKQLDVNPALPDAQPWSSSQFGTGAEKHLCQNFPSVLRCYHSLHVKYQRIIRDITRRMGNGMAEHIRDVACDSIRDYDLYCHYVAGLVGYGLSDIFAQSALEDKSFAERKDLSNSMGLFLQKTNIVRDYLEDINEGRTFWPQEIWSNYGNSLSDFKDPANRKFALPLLNHMVTDALRHVPHCLEYMSRVRTNDIFKFVAIPQVMAIATLAECYNNGKVFEGVVKIRRSKTAQLVLRTKNMDYVYKVFFDYARTIMTAVESHDPNAEKTRQLLNEVMDICVPHVPSTPDLIIPNVLSIILFCVLSSYVLKRRQEHFDGAVFTWRSAGGIMEPRDMLAVAALFLVCIYMFGFFLLPYMQKLQREEVRRMQTSARLARRQENIVSLED</sequence>
<dbReference type="SFLD" id="SFLDS00005">
    <property type="entry name" value="Isoprenoid_Synthase_Type_I"/>
    <property type="match status" value="1"/>
</dbReference>
<dbReference type="GO" id="GO:0055056">
    <property type="term" value="F:D-glucose transmembrane transporter activity"/>
    <property type="evidence" value="ECO:0007669"/>
    <property type="project" value="UniProtKB-UniRule"/>
</dbReference>
<comment type="caution">
    <text evidence="6">The sequence shown here is derived from an EMBL/GenBank/DDBJ whole genome shotgun (WGS) entry which is preliminary data.</text>
</comment>
<dbReference type="InterPro" id="IPR006449">
    <property type="entry name" value="Squal_synth-like"/>
</dbReference>
<protein>
    <recommendedName>
        <fullName evidence="3 5">Squalene synthase</fullName>
        <shortName evidence="5">SQS</shortName>
        <shortName evidence="5">SS</shortName>
        <ecNumber evidence="3 5">2.5.1.21</ecNumber>
    </recommendedName>
</protein>
<dbReference type="STRING" id="448386.A0A2V3IHJ5"/>
<keyword evidence="7" id="KW-1185">Reference proteome</keyword>
<reference evidence="6 7" key="1">
    <citation type="journal article" date="2018" name="Mol. Biol. Evol.">
        <title>Analysis of the draft genome of the red seaweed Gracilariopsis chorda provides insights into genome size evolution in Rhodophyta.</title>
        <authorList>
            <person name="Lee J."/>
            <person name="Yang E.C."/>
            <person name="Graf L."/>
            <person name="Yang J.H."/>
            <person name="Qiu H."/>
            <person name="Zel Zion U."/>
            <person name="Chan C.X."/>
            <person name="Stephens T.G."/>
            <person name="Weber A.P.M."/>
            <person name="Boo G.H."/>
            <person name="Boo S.M."/>
            <person name="Kim K.M."/>
            <person name="Shin Y."/>
            <person name="Jung M."/>
            <person name="Lee S.J."/>
            <person name="Yim H.S."/>
            <person name="Lee J.H."/>
            <person name="Bhattacharya D."/>
            <person name="Yoon H.S."/>
        </authorList>
    </citation>
    <scope>NUCLEOTIDE SEQUENCE [LARGE SCALE GENOMIC DNA]</scope>
    <source>
        <strain evidence="6 7">SKKU-2015</strain>
        <tissue evidence="6">Whole body</tissue>
    </source>
</reference>
<dbReference type="InterPro" id="IPR044844">
    <property type="entry name" value="Trans_IPPS_euk-type"/>
</dbReference>
<dbReference type="CDD" id="cd00683">
    <property type="entry name" value="Trans_IPPS_HH"/>
    <property type="match status" value="1"/>
</dbReference>
<organism evidence="6 7">
    <name type="scientific">Gracilariopsis chorda</name>
    <dbReference type="NCBI Taxonomy" id="448386"/>
    <lineage>
        <taxon>Eukaryota</taxon>
        <taxon>Rhodophyta</taxon>
        <taxon>Florideophyceae</taxon>
        <taxon>Rhodymeniophycidae</taxon>
        <taxon>Gracilariales</taxon>
        <taxon>Gracilariaceae</taxon>
        <taxon>Gracilariopsis</taxon>
    </lineage>
</organism>
<proteinExistence type="inferred from homology"/>
<dbReference type="EMBL" id="NBIV01000211">
    <property type="protein sequence ID" value="PXF41508.1"/>
    <property type="molecule type" value="Genomic_DNA"/>
</dbReference>
<evidence type="ECO:0000313" key="6">
    <source>
        <dbReference type="EMBL" id="PXF41508.1"/>
    </source>
</evidence>
<dbReference type="EC" id="2.5.1.21" evidence="3 5"/>
<evidence type="ECO:0000256" key="5">
    <source>
        <dbReference type="RuleBase" id="RU368088"/>
    </source>
</evidence>
<keyword evidence="5" id="KW-0472">Membrane</keyword>
<dbReference type="PROSITE" id="PS01044">
    <property type="entry name" value="SQUALEN_PHYTOEN_SYN_1"/>
    <property type="match status" value="1"/>
</dbReference>
<dbReference type="PANTHER" id="PTHR11626">
    <property type="entry name" value="FARNESYL-DIPHOSPHATE FARNESYLTRANSFERASE"/>
    <property type="match status" value="1"/>
</dbReference>
<evidence type="ECO:0000313" key="7">
    <source>
        <dbReference type="Proteomes" id="UP000247409"/>
    </source>
</evidence>
<dbReference type="NCBIfam" id="TIGR01559">
    <property type="entry name" value="squal_synth"/>
    <property type="match status" value="1"/>
</dbReference>
<dbReference type="GO" id="GO:0005789">
    <property type="term" value="C:endoplasmic reticulum membrane"/>
    <property type="evidence" value="ECO:0007669"/>
    <property type="project" value="TreeGrafter"/>
</dbReference>
<evidence type="ECO:0000256" key="2">
    <source>
        <dbReference type="ARBA" id="ARBA00006251"/>
    </source>
</evidence>
<dbReference type="Gene3D" id="1.10.600.10">
    <property type="entry name" value="Farnesyl Diphosphate Synthase"/>
    <property type="match status" value="1"/>
</dbReference>
<keyword evidence="5" id="KW-0812">Transmembrane</keyword>
<dbReference type="FunFam" id="1.10.600.10:FF:000023">
    <property type="entry name" value="Squalene synthase"/>
    <property type="match status" value="1"/>
</dbReference>
<dbReference type="SFLD" id="SFLDG01018">
    <property type="entry name" value="Squalene/Phytoene_Synthase_Lik"/>
    <property type="match status" value="1"/>
</dbReference>
<dbReference type="Proteomes" id="UP000247409">
    <property type="component" value="Unassembled WGS sequence"/>
</dbReference>
<comment type="catalytic activity">
    <reaction evidence="5">
        <text>2 (2E,6E)-farnesyl diphosphate + NADH + H(+) = squalene + 2 diphosphate + NAD(+)</text>
        <dbReference type="Rhea" id="RHEA:32299"/>
        <dbReference type="ChEBI" id="CHEBI:15378"/>
        <dbReference type="ChEBI" id="CHEBI:15440"/>
        <dbReference type="ChEBI" id="CHEBI:33019"/>
        <dbReference type="ChEBI" id="CHEBI:57540"/>
        <dbReference type="ChEBI" id="CHEBI:57945"/>
        <dbReference type="ChEBI" id="CHEBI:175763"/>
        <dbReference type="EC" id="2.5.1.21"/>
    </reaction>
</comment>
<keyword evidence="4 5" id="KW-0808">Transferase</keyword>
<dbReference type="GO" id="GO:0051996">
    <property type="term" value="F:squalene synthase [NAD(P)H] activity"/>
    <property type="evidence" value="ECO:0007669"/>
    <property type="project" value="UniProtKB-UniRule"/>
</dbReference>
<comment type="cofactor">
    <cofactor evidence="1 5">
        <name>Mg(2+)</name>
        <dbReference type="ChEBI" id="CHEBI:18420"/>
    </cofactor>
</comment>
<comment type="similarity">
    <text evidence="2 5">Belongs to the phytoene/squalene synthase family.</text>
</comment>
<dbReference type="Pfam" id="PF00494">
    <property type="entry name" value="SQS_PSY"/>
    <property type="match status" value="1"/>
</dbReference>
<dbReference type="AlphaFoldDB" id="A0A2V3IHJ5"/>
<dbReference type="InterPro" id="IPR019845">
    <property type="entry name" value="Squalene/phytoene_synthase_CS"/>
</dbReference>
<accession>A0A2V3IHJ5</accession>
<name>A0A2V3IHJ5_9FLOR</name>